<sequence length="215" mass="23893">MTKPIAEVRRPEIIEGALRAIAKNGLPSLSYDLIAGEAEMSRQLIRHYFPSPEAMMVSVCDRLAARYRELLSQGILETRRAQRLDLFLDFFFGVLDGLEKPADEPVYDALLSLATGSDKIRTALHDQFQLLQEVVAMELQVSRPQLDQPACTEIAHLFVSLLYGHWTMVGSLGFSSEMNRTAREAITRLIDSYVAQRAPATTDGQTAEDAGALSH</sequence>
<keyword evidence="1" id="KW-0805">Transcription regulation</keyword>
<dbReference type="InterPro" id="IPR009057">
    <property type="entry name" value="Homeodomain-like_sf"/>
</dbReference>
<evidence type="ECO:0000313" key="6">
    <source>
        <dbReference type="EMBL" id="PYE84736.1"/>
    </source>
</evidence>
<feature type="domain" description="HTH tetR-type" evidence="5">
    <location>
        <begin position="7"/>
        <end position="67"/>
    </location>
</feature>
<accession>A0A318SWI1</accession>
<feature type="DNA-binding region" description="H-T-H motif" evidence="4">
    <location>
        <begin position="30"/>
        <end position="49"/>
    </location>
</feature>
<dbReference type="GO" id="GO:0003677">
    <property type="term" value="F:DNA binding"/>
    <property type="evidence" value="ECO:0007669"/>
    <property type="project" value="UniProtKB-UniRule"/>
</dbReference>
<dbReference type="Proteomes" id="UP000248311">
    <property type="component" value="Unassembled WGS sequence"/>
</dbReference>
<evidence type="ECO:0000256" key="2">
    <source>
        <dbReference type="ARBA" id="ARBA00023125"/>
    </source>
</evidence>
<name>A0A318SWI1_9RHOB</name>
<evidence type="ECO:0000313" key="7">
    <source>
        <dbReference type="Proteomes" id="UP000248311"/>
    </source>
</evidence>
<dbReference type="EMBL" id="QJTE01000002">
    <property type="protein sequence ID" value="PYE84736.1"/>
    <property type="molecule type" value="Genomic_DNA"/>
</dbReference>
<dbReference type="SUPFAM" id="SSF46689">
    <property type="entry name" value="Homeodomain-like"/>
    <property type="match status" value="1"/>
</dbReference>
<dbReference type="PANTHER" id="PTHR47506">
    <property type="entry name" value="TRANSCRIPTIONAL REGULATORY PROTEIN"/>
    <property type="match status" value="1"/>
</dbReference>
<dbReference type="Gene3D" id="1.10.357.10">
    <property type="entry name" value="Tetracycline Repressor, domain 2"/>
    <property type="match status" value="1"/>
</dbReference>
<evidence type="ECO:0000256" key="1">
    <source>
        <dbReference type="ARBA" id="ARBA00023015"/>
    </source>
</evidence>
<keyword evidence="7" id="KW-1185">Reference proteome</keyword>
<dbReference type="AlphaFoldDB" id="A0A318SWI1"/>
<proteinExistence type="predicted"/>
<reference evidence="6 7" key="1">
    <citation type="submission" date="2018-06" db="EMBL/GenBank/DDBJ databases">
        <title>Genomic Encyclopedia of Type Strains, Phase III (KMG-III): the genomes of soil and plant-associated and newly described type strains.</title>
        <authorList>
            <person name="Whitman W."/>
        </authorList>
    </citation>
    <scope>NUCLEOTIDE SEQUENCE [LARGE SCALE GENOMIC DNA]</scope>
    <source>
        <strain evidence="6 7">CECT 9025</strain>
    </source>
</reference>
<comment type="caution">
    <text evidence="6">The sequence shown here is derived from an EMBL/GenBank/DDBJ whole genome shotgun (WGS) entry which is preliminary data.</text>
</comment>
<dbReference type="PANTHER" id="PTHR47506:SF1">
    <property type="entry name" value="HTH-TYPE TRANSCRIPTIONAL REGULATOR YJDC"/>
    <property type="match status" value="1"/>
</dbReference>
<dbReference type="Pfam" id="PF00440">
    <property type="entry name" value="TetR_N"/>
    <property type="match status" value="1"/>
</dbReference>
<organism evidence="6 7">
    <name type="scientific">Pseudoroseicyclus aestuarii</name>
    <dbReference type="NCBI Taxonomy" id="1795041"/>
    <lineage>
        <taxon>Bacteria</taxon>
        <taxon>Pseudomonadati</taxon>
        <taxon>Pseudomonadota</taxon>
        <taxon>Alphaproteobacteria</taxon>
        <taxon>Rhodobacterales</taxon>
        <taxon>Paracoccaceae</taxon>
        <taxon>Pseudoroseicyclus</taxon>
    </lineage>
</organism>
<dbReference type="InterPro" id="IPR001647">
    <property type="entry name" value="HTH_TetR"/>
</dbReference>
<keyword evidence="3" id="KW-0804">Transcription</keyword>
<evidence type="ECO:0000259" key="5">
    <source>
        <dbReference type="PROSITE" id="PS50977"/>
    </source>
</evidence>
<gene>
    <name evidence="6" type="ORF">DFP88_102539</name>
</gene>
<protein>
    <submittedName>
        <fullName evidence="6">TetR family transcriptional regulator</fullName>
    </submittedName>
</protein>
<evidence type="ECO:0000256" key="4">
    <source>
        <dbReference type="PROSITE-ProRule" id="PRU00335"/>
    </source>
</evidence>
<dbReference type="RefSeq" id="WP_181418586.1">
    <property type="nucleotide sequence ID" value="NZ_QJTE01000002.1"/>
</dbReference>
<keyword evidence="2 4" id="KW-0238">DNA-binding</keyword>
<dbReference type="PROSITE" id="PS50977">
    <property type="entry name" value="HTH_TETR_2"/>
    <property type="match status" value="1"/>
</dbReference>
<evidence type="ECO:0000256" key="3">
    <source>
        <dbReference type="ARBA" id="ARBA00023163"/>
    </source>
</evidence>